<feature type="compositionally biased region" description="Low complexity" evidence="1">
    <location>
        <begin position="212"/>
        <end position="235"/>
    </location>
</feature>
<dbReference type="PANTHER" id="PTHR47481:SF22">
    <property type="entry name" value="RETROTRANSPOSON GAG DOMAIN-CONTAINING PROTEIN"/>
    <property type="match status" value="1"/>
</dbReference>
<evidence type="ECO:0000313" key="3">
    <source>
        <dbReference type="Proteomes" id="UP000315295"/>
    </source>
</evidence>
<dbReference type="AlphaFoldDB" id="A0A540LLA7"/>
<gene>
    <name evidence="2" type="ORF">C1H46_027380</name>
</gene>
<dbReference type="Proteomes" id="UP000315295">
    <property type="component" value="Unassembled WGS sequence"/>
</dbReference>
<protein>
    <recommendedName>
        <fullName evidence="4">Retrotransposon Copia-like N-terminal domain-containing protein</fullName>
    </recommendedName>
</protein>
<evidence type="ECO:0008006" key="4">
    <source>
        <dbReference type="Google" id="ProtNLM"/>
    </source>
</evidence>
<evidence type="ECO:0000313" key="2">
    <source>
        <dbReference type="EMBL" id="TQD87052.1"/>
    </source>
</evidence>
<dbReference type="STRING" id="106549.A0A540LLA7"/>
<organism evidence="2 3">
    <name type="scientific">Malus baccata</name>
    <name type="common">Siberian crab apple</name>
    <name type="synonym">Pyrus baccata</name>
    <dbReference type="NCBI Taxonomy" id="106549"/>
    <lineage>
        <taxon>Eukaryota</taxon>
        <taxon>Viridiplantae</taxon>
        <taxon>Streptophyta</taxon>
        <taxon>Embryophyta</taxon>
        <taxon>Tracheophyta</taxon>
        <taxon>Spermatophyta</taxon>
        <taxon>Magnoliopsida</taxon>
        <taxon>eudicotyledons</taxon>
        <taxon>Gunneridae</taxon>
        <taxon>Pentapetalae</taxon>
        <taxon>rosids</taxon>
        <taxon>fabids</taxon>
        <taxon>Rosales</taxon>
        <taxon>Rosaceae</taxon>
        <taxon>Amygdaloideae</taxon>
        <taxon>Maleae</taxon>
        <taxon>Malus</taxon>
    </lineage>
</organism>
<evidence type="ECO:0000256" key="1">
    <source>
        <dbReference type="SAM" id="MobiDB-lite"/>
    </source>
</evidence>
<sequence>MLTICLTDHNYSKWAFQFKLVLRGYKLFAHFDGTSVCPPKFVVSFETGVTKELSSDFQDWETIDLALLSLLIATLSDDAIDHVLGCKTAYDAWSILEDRYATVSRSRINMLKTELQTMQKRGDSIDKFLSKLKSIRDQLFVAGEVVSDNDLMIAALAGLPREYAIIRTVILARESSISLKEFRAQLLNTERDIECMEHTLSNSMAAMYVQVSSSQTNSEHGSSSHSHSANSLSSTTVGTIHPGSFYPSSLVQHPPSLQVPHV</sequence>
<comment type="caution">
    <text evidence="2">The sequence shown here is derived from an EMBL/GenBank/DDBJ whole genome shotgun (WGS) entry which is preliminary data.</text>
</comment>
<name>A0A540LLA7_MALBA</name>
<proteinExistence type="predicted"/>
<accession>A0A540LLA7</accession>
<dbReference type="Pfam" id="PF14223">
    <property type="entry name" value="Retrotran_gag_2"/>
    <property type="match status" value="1"/>
</dbReference>
<dbReference type="EMBL" id="VIEB01000549">
    <property type="protein sequence ID" value="TQD87052.1"/>
    <property type="molecule type" value="Genomic_DNA"/>
</dbReference>
<reference evidence="2 3" key="1">
    <citation type="journal article" date="2019" name="G3 (Bethesda)">
        <title>Sequencing of a Wild Apple (Malus baccata) Genome Unravels the Differences Between Cultivated and Wild Apple Species Regarding Disease Resistance and Cold Tolerance.</title>
        <authorList>
            <person name="Chen X."/>
        </authorList>
    </citation>
    <scope>NUCLEOTIDE SEQUENCE [LARGE SCALE GENOMIC DNA]</scope>
    <source>
        <strain evidence="3">cv. Shandingzi</strain>
        <tissue evidence="2">Leaves</tissue>
    </source>
</reference>
<feature type="region of interest" description="Disordered" evidence="1">
    <location>
        <begin position="211"/>
        <end position="235"/>
    </location>
</feature>
<keyword evidence="3" id="KW-1185">Reference proteome</keyword>
<dbReference type="PANTHER" id="PTHR47481">
    <property type="match status" value="1"/>
</dbReference>